<dbReference type="GO" id="GO:0000184">
    <property type="term" value="P:nuclear-transcribed mRNA catabolic process, nonsense-mediated decay"/>
    <property type="evidence" value="ECO:0007669"/>
    <property type="project" value="TreeGrafter"/>
</dbReference>
<protein>
    <submittedName>
        <fullName evidence="4">MIF4G like, putative</fullName>
    </submittedName>
</protein>
<evidence type="ECO:0000313" key="3">
    <source>
        <dbReference type="EMBL" id="SVP88595.1"/>
    </source>
</evidence>
<feature type="compositionally biased region" description="Low complexity" evidence="1">
    <location>
        <begin position="91"/>
        <end position="100"/>
    </location>
</feature>
<dbReference type="AlphaFoldDB" id="A0A3B0MJK7"/>
<dbReference type="Gene3D" id="1.25.40.180">
    <property type="match status" value="3"/>
</dbReference>
<dbReference type="GO" id="GO:0000339">
    <property type="term" value="F:RNA cap binding"/>
    <property type="evidence" value="ECO:0007669"/>
    <property type="project" value="InterPro"/>
</dbReference>
<proteinExistence type="predicted"/>
<dbReference type="InterPro" id="IPR027159">
    <property type="entry name" value="CBP80"/>
</dbReference>
<dbReference type="GO" id="GO:0003729">
    <property type="term" value="F:mRNA binding"/>
    <property type="evidence" value="ECO:0007669"/>
    <property type="project" value="TreeGrafter"/>
</dbReference>
<feature type="domain" description="MIF4G-like type 2" evidence="2">
    <location>
        <begin position="715"/>
        <end position="912"/>
    </location>
</feature>
<dbReference type="EMBL" id="UIVS01000001">
    <property type="protein sequence ID" value="SVP89752.1"/>
    <property type="molecule type" value="Genomic_DNA"/>
</dbReference>
<dbReference type="PANTHER" id="PTHR12412:SF2">
    <property type="entry name" value="NUCLEAR CAP-BINDING PROTEIN SUBUNIT 1"/>
    <property type="match status" value="1"/>
</dbReference>
<dbReference type="SUPFAM" id="SSF48371">
    <property type="entry name" value="ARM repeat"/>
    <property type="match status" value="2"/>
</dbReference>
<dbReference type="GO" id="GO:0005846">
    <property type="term" value="C:nuclear cap binding complex"/>
    <property type="evidence" value="ECO:0007669"/>
    <property type="project" value="InterPro"/>
</dbReference>
<dbReference type="Pfam" id="PF09090">
    <property type="entry name" value="MIF4G_like_2"/>
    <property type="match status" value="1"/>
</dbReference>
<dbReference type="GO" id="GO:0005634">
    <property type="term" value="C:nucleus"/>
    <property type="evidence" value="ECO:0007669"/>
    <property type="project" value="TreeGrafter"/>
</dbReference>
<reference evidence="4" key="1">
    <citation type="submission" date="2018-07" db="EMBL/GenBank/DDBJ databases">
        <authorList>
            <person name="Quirk P.G."/>
            <person name="Krulwich T.A."/>
        </authorList>
    </citation>
    <scope>NUCLEOTIDE SEQUENCE</scope>
    <source>
        <strain evidence="4">Anand</strain>
    </source>
</reference>
<dbReference type="PANTHER" id="PTHR12412">
    <property type="entry name" value="CAP BINDING PROTEIN"/>
    <property type="match status" value="1"/>
</dbReference>
<organism evidence="4">
    <name type="scientific">Theileria annulata</name>
    <dbReference type="NCBI Taxonomy" id="5874"/>
    <lineage>
        <taxon>Eukaryota</taxon>
        <taxon>Sar</taxon>
        <taxon>Alveolata</taxon>
        <taxon>Apicomplexa</taxon>
        <taxon>Aconoidasida</taxon>
        <taxon>Piroplasmida</taxon>
        <taxon>Theileriidae</taxon>
        <taxon>Theileria</taxon>
    </lineage>
</organism>
<dbReference type="InterPro" id="IPR015174">
    <property type="entry name" value="MIF4G-like_typ-2"/>
</dbReference>
<name>A0A3B0MJK7_THEAN</name>
<dbReference type="EMBL" id="UIVT01000001">
    <property type="protein sequence ID" value="SVP88595.1"/>
    <property type="molecule type" value="Genomic_DNA"/>
</dbReference>
<dbReference type="VEuPathDB" id="PiroplasmaDB:TA20795"/>
<evidence type="ECO:0000259" key="2">
    <source>
        <dbReference type="Pfam" id="PF09090"/>
    </source>
</evidence>
<sequence>MDTLEVDIAENVDDLGYNEEYDPEEQQNNRKSNKEIDYQELEEDFNRKSFDYGPLRSKRRNFRTQRPYQRQRGNFRYQNHRESRGSGPYSRQNNQTNRNNVVLKPDDDELKQIEAKLVTLLDSFSTSKEDILSVLEDLKLATDKYNKHIASTLVKCVESFPVKTGAYASLVGLLKVSGKADLVESVSQQVLYNLGLKLSNGDRTGCVLLLRFLIGLHCSNVTSNSVFEILTLLLKLANEVENFYYESSVDYVKSVIILDNLNYMVLASIPWFSRDVFMSNVETITSMCEKLFEYSERRMKLMNSLTSDLEYNPNLDLSDYTNASVGNSKKFNPYLYKYYYKDTVNLNLDDRFTSGVQALKSLLKNDWTSSTTYRFYQSKGIVEKLRDSSDFVENKVTSDNLNSVLHLDLKNFNNFKPLLPKTFNFNYVLDKSQLTTTHDKWLFEEHVYYVFELFSDDSLRCAQQLLAIPLNEEFKEYGIVDVLLNLCLSKFYDNYYSIFGTLVMHNLCTLEEKTEDIFYSYVTQLLAETDKLDSWVLNTLVSISSFWFNMEFCKIRTTSDDINIEGENSDELKKDQIRQKNSRLFKTLFKPNNCANNYNLRLIEKVSRLVYMDRLLIYSPSELESEIRALGVPKDFKNKPYEHLLFLNMLHFNKLADEENELRNRRIVSFINNYTNKPYLKEAPKHLFSETKETKDYDEVIHTDEDVVLNSQVTSMETTNLQEEINTNLTNTKSGSLMSDENAEVWKRDDLIMLFWDTLLIFGSKSMTHLYRLLEFHSDVLKMFETVELPFEESLPYKVMWQTVMTFERDHKRLELSFDFFIRNNVFTCPVILQFLFTLPDNVLLSNFFFYAVNSVFSEVHSRLVNFRENYKVALRELAGTVAMEAKKQELDAVELDYFNFFDHFVHLVSDRLSSSEPKLAKVMEEILVRKLVKYSFQEKLNLKLYNSVSNVHETVKVILYRLAMPSYLSP</sequence>
<accession>A0A3B0MJK7</accession>
<evidence type="ECO:0000313" key="4">
    <source>
        <dbReference type="EMBL" id="SVP89752.1"/>
    </source>
</evidence>
<dbReference type="InterPro" id="IPR016024">
    <property type="entry name" value="ARM-type_fold"/>
</dbReference>
<feature type="region of interest" description="Disordered" evidence="1">
    <location>
        <begin position="1"/>
        <end position="100"/>
    </location>
</feature>
<gene>
    <name evidence="3" type="ORF">TAT_000045400</name>
    <name evidence="4" type="ORF">TAV_000045000</name>
</gene>
<evidence type="ECO:0000256" key="1">
    <source>
        <dbReference type="SAM" id="MobiDB-lite"/>
    </source>
</evidence>
<feature type="compositionally biased region" description="Acidic residues" evidence="1">
    <location>
        <begin position="1"/>
        <end position="25"/>
    </location>
</feature>
<dbReference type="GO" id="GO:0006406">
    <property type="term" value="P:mRNA export from nucleus"/>
    <property type="evidence" value="ECO:0007669"/>
    <property type="project" value="InterPro"/>
</dbReference>